<evidence type="ECO:0000313" key="2">
    <source>
        <dbReference type="Proteomes" id="UP000002945"/>
    </source>
</evidence>
<dbReference type="Proteomes" id="UP000002945">
    <property type="component" value="Unassembled WGS sequence"/>
</dbReference>
<keyword evidence="2" id="KW-1185">Reference proteome</keyword>
<proteinExistence type="predicted"/>
<dbReference type="HOGENOM" id="CLU_3153975_0_0_10"/>
<dbReference type="AlphaFoldDB" id="A9DQE7"/>
<accession>A9DQE7</accession>
<organism evidence="1 2">
    <name type="scientific">Kordia algicida OT-1</name>
    <dbReference type="NCBI Taxonomy" id="391587"/>
    <lineage>
        <taxon>Bacteria</taxon>
        <taxon>Pseudomonadati</taxon>
        <taxon>Bacteroidota</taxon>
        <taxon>Flavobacteriia</taxon>
        <taxon>Flavobacteriales</taxon>
        <taxon>Flavobacteriaceae</taxon>
        <taxon>Kordia</taxon>
    </lineage>
</organism>
<dbReference type="EMBL" id="ABIB01000003">
    <property type="protein sequence ID" value="EDP96634.1"/>
    <property type="molecule type" value="Genomic_DNA"/>
</dbReference>
<sequence length="48" mass="5910">MQLFVIHAFLIDVDLEDKKNRKKQKHKNISLKTTLHSWKDKFLHFFLE</sequence>
<comment type="caution">
    <text evidence="1">The sequence shown here is derived from an EMBL/GenBank/DDBJ whole genome shotgun (WGS) entry which is preliminary data.</text>
</comment>
<reference evidence="1 2" key="1">
    <citation type="journal article" date="2011" name="J. Bacteriol.">
        <title>Genome sequence of the algicidal bacterium Kordia algicida OT-1.</title>
        <authorList>
            <person name="Lee H.S."/>
            <person name="Kang S.G."/>
            <person name="Kwon K.K."/>
            <person name="Lee J.H."/>
            <person name="Kim S.J."/>
        </authorList>
    </citation>
    <scope>NUCLEOTIDE SEQUENCE [LARGE SCALE GENOMIC DNA]</scope>
    <source>
        <strain evidence="1 2">OT-1</strain>
    </source>
</reference>
<name>A9DQE7_9FLAO</name>
<dbReference type="STRING" id="391587.KAOT1_15763"/>
<evidence type="ECO:0000313" key="1">
    <source>
        <dbReference type="EMBL" id="EDP96634.1"/>
    </source>
</evidence>
<gene>
    <name evidence="1" type="ORF">KAOT1_15763</name>
</gene>
<protein>
    <submittedName>
        <fullName evidence="1">Uncharacterized protein</fullName>
    </submittedName>
</protein>